<dbReference type="InterPro" id="IPR006665">
    <property type="entry name" value="OmpA-like"/>
</dbReference>
<feature type="domain" description="OmpA-like" evidence="2">
    <location>
        <begin position="438"/>
        <end position="515"/>
    </location>
</feature>
<dbReference type="InterPro" id="IPR036737">
    <property type="entry name" value="OmpA-like_sf"/>
</dbReference>
<protein>
    <submittedName>
        <fullName evidence="3">OmpA family protein</fullName>
    </submittedName>
</protein>
<feature type="chain" id="PRO_5042227519" evidence="1">
    <location>
        <begin position="23"/>
        <end position="543"/>
    </location>
</feature>
<sequence length="543" mass="58777">MANKKYTVMLGLLGLISTASFAQEVTTVETTTTTTTTTPVNLHKTYVGTDADNAWVYNSEMVKNADQQNRFVTDAYPYPAKPRNMWELSLGVGPSFLISSIDPTLGYGATFSLRKAVGHVFSIRPQYGFHIMYGHDYRARTSALSATPYLHNYRTNMHQGSLDLLASLNAISGYRGNSKVDWYLLAGYSFNSARVGVNVDGGQKLAGVTGSRSDIRSKVKDAFSSEDNPFLSLEDNKRYETIVLDRGDGSRSNAVGSEDRINRHGLNYGMGVAFKVSPRFNIGVEQKFTTVLNNSDILAGLAVQPQGRNATVSSTQLKFNFNLGSSARAIEPLWWVNPNNYVYSELKSTKPLPDADGDGVTDQFDLEPNTPAGCAVDTRGRSLDTDGDGVPDCRDKQVVTPNTWFPVDADGVGTDPCCNQAPVVVAADCAITSLPSVTFSGSSVNLSSGAESALANAASQLNANPNCKVKVVAYGSSNKRAQQLSWDRANVVRNYLVERQGISESRIIFQYGNDGNANAVDLYPTTEEGPSTVPAPFPHLQKS</sequence>
<dbReference type="SUPFAM" id="SSF103647">
    <property type="entry name" value="TSP type-3 repeat"/>
    <property type="match status" value="1"/>
</dbReference>
<dbReference type="AlphaFoldDB" id="A0AAE3IKJ3"/>
<dbReference type="EMBL" id="JAOTPL010000005">
    <property type="protein sequence ID" value="MCU7693982.1"/>
    <property type="molecule type" value="Genomic_DNA"/>
</dbReference>
<keyword evidence="4" id="KW-1185">Reference proteome</keyword>
<name>A0AAE3IKJ3_9BACT</name>
<keyword evidence="1" id="KW-0732">Signal</keyword>
<reference evidence="3" key="1">
    <citation type="submission" date="2022-10" db="EMBL/GenBank/DDBJ databases">
        <authorList>
            <person name="Kim H.S."/>
            <person name="Kim J.-S."/>
            <person name="Suh M.K."/>
            <person name="Eom M.K."/>
            <person name="Lee J.-S."/>
        </authorList>
    </citation>
    <scope>NUCLEOTIDE SEQUENCE</scope>
    <source>
        <strain evidence="3">LIP-5</strain>
    </source>
</reference>
<dbReference type="RefSeq" id="WP_263037470.1">
    <property type="nucleotide sequence ID" value="NZ_JAOTPL010000005.1"/>
</dbReference>
<dbReference type="SUPFAM" id="SSF56925">
    <property type="entry name" value="OMPA-like"/>
    <property type="match status" value="1"/>
</dbReference>
<dbReference type="InterPro" id="IPR011250">
    <property type="entry name" value="OMP/PagP_B-barrel"/>
</dbReference>
<evidence type="ECO:0000313" key="3">
    <source>
        <dbReference type="EMBL" id="MCU7693982.1"/>
    </source>
</evidence>
<feature type="signal peptide" evidence="1">
    <location>
        <begin position="1"/>
        <end position="22"/>
    </location>
</feature>
<accession>A0AAE3IKJ3</accession>
<dbReference type="Proteomes" id="UP001209317">
    <property type="component" value="Unassembled WGS sequence"/>
</dbReference>
<dbReference type="Gene3D" id="4.10.1080.10">
    <property type="entry name" value="TSP type-3 repeat"/>
    <property type="match status" value="1"/>
</dbReference>
<comment type="caution">
    <text evidence="3">The sequence shown here is derived from an EMBL/GenBank/DDBJ whole genome shotgun (WGS) entry which is preliminary data.</text>
</comment>
<evidence type="ECO:0000256" key="1">
    <source>
        <dbReference type="SAM" id="SignalP"/>
    </source>
</evidence>
<evidence type="ECO:0000259" key="2">
    <source>
        <dbReference type="Pfam" id="PF00691"/>
    </source>
</evidence>
<evidence type="ECO:0000313" key="4">
    <source>
        <dbReference type="Proteomes" id="UP001209317"/>
    </source>
</evidence>
<dbReference type="SUPFAM" id="SSF103088">
    <property type="entry name" value="OmpA-like"/>
    <property type="match status" value="1"/>
</dbReference>
<dbReference type="InterPro" id="IPR028974">
    <property type="entry name" value="TSP_type-3_rpt"/>
</dbReference>
<organism evidence="3 4">
    <name type="scientific">Haoranjiania flava</name>
    <dbReference type="NCBI Taxonomy" id="1856322"/>
    <lineage>
        <taxon>Bacteria</taxon>
        <taxon>Pseudomonadati</taxon>
        <taxon>Bacteroidota</taxon>
        <taxon>Chitinophagia</taxon>
        <taxon>Chitinophagales</taxon>
        <taxon>Chitinophagaceae</taxon>
        <taxon>Haoranjiania</taxon>
    </lineage>
</organism>
<dbReference type="Gene3D" id="3.30.1330.60">
    <property type="entry name" value="OmpA-like domain"/>
    <property type="match status" value="1"/>
</dbReference>
<dbReference type="Pfam" id="PF00691">
    <property type="entry name" value="OmpA"/>
    <property type="match status" value="1"/>
</dbReference>
<proteinExistence type="predicted"/>
<gene>
    <name evidence="3" type="ORF">OD355_05565</name>
</gene>
<dbReference type="GO" id="GO:0005509">
    <property type="term" value="F:calcium ion binding"/>
    <property type="evidence" value="ECO:0007669"/>
    <property type="project" value="InterPro"/>
</dbReference>